<dbReference type="CDD" id="cd06260">
    <property type="entry name" value="DUF820-like"/>
    <property type="match status" value="1"/>
</dbReference>
<proteinExistence type="predicted"/>
<reference evidence="2" key="1">
    <citation type="submission" date="2021-04" db="EMBL/GenBank/DDBJ databases">
        <title>Genome based classification of Actinospica acidithermotolerans sp. nov., an actinobacterium isolated from an Indonesian hot spring.</title>
        <authorList>
            <person name="Kusuma A.B."/>
            <person name="Putra K.E."/>
            <person name="Nafisah S."/>
            <person name="Loh J."/>
            <person name="Nouioui I."/>
            <person name="Goodfellow M."/>
        </authorList>
    </citation>
    <scope>NUCLEOTIDE SEQUENCE</scope>
    <source>
        <strain evidence="2">MGRD01-02</strain>
    </source>
</reference>
<evidence type="ECO:0000259" key="1">
    <source>
        <dbReference type="Pfam" id="PF05685"/>
    </source>
</evidence>
<dbReference type="PANTHER" id="PTHR35400:SF3">
    <property type="entry name" value="SLL1072 PROTEIN"/>
    <property type="match status" value="1"/>
</dbReference>
<keyword evidence="2" id="KW-0255">Endonuclease</keyword>
<feature type="domain" description="Putative restriction endonuclease" evidence="1">
    <location>
        <begin position="34"/>
        <end position="186"/>
    </location>
</feature>
<evidence type="ECO:0000313" key="3">
    <source>
        <dbReference type="Proteomes" id="UP000676325"/>
    </source>
</evidence>
<dbReference type="SUPFAM" id="SSF52980">
    <property type="entry name" value="Restriction endonuclease-like"/>
    <property type="match status" value="1"/>
</dbReference>
<dbReference type="Proteomes" id="UP000676325">
    <property type="component" value="Unassembled WGS sequence"/>
</dbReference>
<dbReference type="InterPro" id="IPR012296">
    <property type="entry name" value="Nuclease_put_TT1808"/>
</dbReference>
<dbReference type="Gene3D" id="3.90.1570.10">
    <property type="entry name" value="tt1808, chain A"/>
    <property type="match status" value="1"/>
</dbReference>
<dbReference type="EMBL" id="JAGSOH010000036">
    <property type="protein sequence ID" value="MBR7827509.1"/>
    <property type="molecule type" value="Genomic_DNA"/>
</dbReference>
<dbReference type="InterPro" id="IPR011335">
    <property type="entry name" value="Restrct_endonuc-II-like"/>
</dbReference>
<name>A0A941EH26_9ACTN</name>
<accession>A0A941EH26</accession>
<protein>
    <submittedName>
        <fullName evidence="2">Uma2 family endonuclease</fullName>
    </submittedName>
</protein>
<dbReference type="InterPro" id="IPR008538">
    <property type="entry name" value="Uma2"/>
</dbReference>
<organism evidence="2 3">
    <name type="scientific">Actinospica acidithermotolerans</name>
    <dbReference type="NCBI Taxonomy" id="2828514"/>
    <lineage>
        <taxon>Bacteria</taxon>
        <taxon>Bacillati</taxon>
        <taxon>Actinomycetota</taxon>
        <taxon>Actinomycetes</taxon>
        <taxon>Catenulisporales</taxon>
        <taxon>Actinospicaceae</taxon>
        <taxon>Actinospica</taxon>
    </lineage>
</organism>
<dbReference type="AlphaFoldDB" id="A0A941EH26"/>
<gene>
    <name evidence="2" type="ORF">KDK95_14415</name>
</gene>
<keyword evidence="2" id="KW-0378">Hydrolase</keyword>
<sequence length="197" mass="21964">MTRELPMCEQDEVAPHPTRNYATVLRAVYAEIDPPEGYRVEIVEGQITVSPTPAPAPAHAYITGLIRSAVDAGLPNEFGAYENLSCEEPEIDCYIPDLAVWPRELLRNETHWALPGGECLLAVEVTSPKQARRDYAKAAGYARSGIPMYLLVDRQRQTCVLFTVPEGDEYRERHEIPFGKPVTLPLDPPVTIDTAEF</sequence>
<keyword evidence="3" id="KW-1185">Reference proteome</keyword>
<dbReference type="GO" id="GO:0004519">
    <property type="term" value="F:endonuclease activity"/>
    <property type="evidence" value="ECO:0007669"/>
    <property type="project" value="UniProtKB-KW"/>
</dbReference>
<comment type="caution">
    <text evidence="2">The sequence shown here is derived from an EMBL/GenBank/DDBJ whole genome shotgun (WGS) entry which is preliminary data.</text>
</comment>
<evidence type="ECO:0000313" key="2">
    <source>
        <dbReference type="EMBL" id="MBR7827509.1"/>
    </source>
</evidence>
<dbReference type="PANTHER" id="PTHR35400">
    <property type="entry name" value="SLR1083 PROTEIN"/>
    <property type="match status" value="1"/>
</dbReference>
<keyword evidence="2" id="KW-0540">Nuclease</keyword>
<dbReference type="Pfam" id="PF05685">
    <property type="entry name" value="Uma2"/>
    <property type="match status" value="1"/>
</dbReference>